<evidence type="ECO:0000256" key="1">
    <source>
        <dbReference type="ARBA" id="ARBA00004123"/>
    </source>
</evidence>
<dbReference type="InterPro" id="IPR016024">
    <property type="entry name" value="ARM-type_fold"/>
</dbReference>
<comment type="subcellular location">
    <subcellularLocation>
        <location evidence="1">Nucleus</location>
    </subcellularLocation>
</comment>
<evidence type="ECO:0000256" key="5">
    <source>
        <dbReference type="ARBA" id="ARBA00023306"/>
    </source>
</evidence>
<feature type="coiled-coil region" evidence="6">
    <location>
        <begin position="39"/>
        <end position="66"/>
    </location>
</feature>
<evidence type="ECO:0000256" key="7">
    <source>
        <dbReference type="SAM" id="MobiDB-lite"/>
    </source>
</evidence>
<dbReference type="InterPro" id="IPR011989">
    <property type="entry name" value="ARM-like"/>
</dbReference>
<dbReference type="PANTHER" id="PTHR12663">
    <property type="entry name" value="ANDROGEN INDUCED INHIBITOR OF PROLIFERATION AS3 / PDS5-RELATED"/>
    <property type="match status" value="1"/>
</dbReference>
<evidence type="ECO:0000256" key="3">
    <source>
        <dbReference type="ARBA" id="ARBA00022776"/>
    </source>
</evidence>
<comment type="caution">
    <text evidence="8">The sequence shown here is derived from an EMBL/GenBank/DDBJ whole genome shotgun (WGS) entry which is preliminary data.</text>
</comment>
<evidence type="ECO:0000256" key="4">
    <source>
        <dbReference type="ARBA" id="ARBA00023242"/>
    </source>
</evidence>
<evidence type="ECO:0000256" key="2">
    <source>
        <dbReference type="ARBA" id="ARBA00022618"/>
    </source>
</evidence>
<feature type="region of interest" description="Disordered" evidence="7">
    <location>
        <begin position="285"/>
        <end position="306"/>
    </location>
</feature>
<feature type="compositionally biased region" description="Acidic residues" evidence="7">
    <location>
        <begin position="1440"/>
        <end position="1491"/>
    </location>
</feature>
<feature type="compositionally biased region" description="Basic residues" evidence="7">
    <location>
        <begin position="1326"/>
        <end position="1338"/>
    </location>
</feature>
<reference evidence="8 9" key="1">
    <citation type="submission" date="2023-01" db="EMBL/GenBank/DDBJ databases">
        <title>Analysis of 21 Apiospora genomes using comparative genomics revels a genus with tremendous synthesis potential of carbohydrate active enzymes and secondary metabolites.</title>
        <authorList>
            <person name="Sorensen T."/>
        </authorList>
    </citation>
    <scope>NUCLEOTIDE SEQUENCE [LARGE SCALE GENOMIC DNA]</scope>
    <source>
        <strain evidence="8 9">CBS 114990</strain>
    </source>
</reference>
<accession>A0ABR1X3Y6</accession>
<dbReference type="GeneID" id="92042464"/>
<feature type="compositionally biased region" description="Acidic residues" evidence="7">
    <location>
        <begin position="1396"/>
        <end position="1428"/>
    </location>
</feature>
<organism evidence="8 9">
    <name type="scientific">Apiospora hydei</name>
    <dbReference type="NCBI Taxonomy" id="1337664"/>
    <lineage>
        <taxon>Eukaryota</taxon>
        <taxon>Fungi</taxon>
        <taxon>Dikarya</taxon>
        <taxon>Ascomycota</taxon>
        <taxon>Pezizomycotina</taxon>
        <taxon>Sordariomycetes</taxon>
        <taxon>Xylariomycetidae</taxon>
        <taxon>Amphisphaeriales</taxon>
        <taxon>Apiosporaceae</taxon>
        <taxon>Apiospora</taxon>
    </lineage>
</organism>
<dbReference type="SUPFAM" id="SSF48371">
    <property type="entry name" value="ARM repeat"/>
    <property type="match status" value="1"/>
</dbReference>
<dbReference type="RefSeq" id="XP_066673022.1">
    <property type="nucleotide sequence ID" value="XM_066809404.1"/>
</dbReference>
<dbReference type="Gene3D" id="1.25.10.10">
    <property type="entry name" value="Leucine-rich Repeat Variant"/>
    <property type="match status" value="1"/>
</dbReference>
<keyword evidence="9" id="KW-1185">Reference proteome</keyword>
<evidence type="ECO:0000256" key="6">
    <source>
        <dbReference type="SAM" id="Coils"/>
    </source>
</evidence>
<keyword evidence="3" id="KW-0498">Mitosis</keyword>
<feature type="compositionally biased region" description="Acidic residues" evidence="7">
    <location>
        <begin position="291"/>
        <end position="302"/>
    </location>
</feature>
<protein>
    <submittedName>
        <fullName evidence="8">Uncharacterized protein</fullName>
    </submittedName>
</protein>
<keyword evidence="2" id="KW-0132">Cell division</keyword>
<feature type="compositionally biased region" description="Low complexity" evidence="7">
    <location>
        <begin position="1504"/>
        <end position="1513"/>
    </location>
</feature>
<feature type="compositionally biased region" description="Basic and acidic residues" evidence="7">
    <location>
        <begin position="1429"/>
        <end position="1439"/>
    </location>
</feature>
<keyword evidence="5" id="KW-0131">Cell cycle</keyword>
<sequence length="1559" mass="173298">MARTRDQEPEEDEQMEDEELVDLQFNETLTWRAGKPIATSELLRRLEKLSKELVDMEQDTVNKESLHDVSKQLASHNLLAHKEAGVKAYTASCLVDILKLCAPDAPFTPSQLKEIFNLFIKVVLPALWDPTHPYNKQHKYVLMSLADVKSILLVNDLPNAEDLLLFLFSSVFDGISGAAKSTSGEQVAKDVEYHMTEILVTLVDEGQGLPPTVLDVIMAQFLRAAPPGGAKNKSELNGNQTTLLPKQEPEAYVVAKTICNSCQDKMARYVSQYFSDVIMDVTTGKAATNGNDDEGGSEDDEPAGPSEADFRELRKAHLLLRELWRAAPTVLQNVVPQIDAELSADNIQLRLLATETLGDMISGIGAAGPPPAPALDPAAYPPLGLDDDGPEHPELSILNTPISPLSFTQTHPQAFHSFTGRRNDKSPLIRAAWTTAAGYIVSTSAGGIGLSREDESTFLNGLRDRLNDNDEKVRLAAVRSIEVFNFRDIVMKLGSSGGVDKTESLLSTLTDRCRDKRPAIRVEAMALIGKLWAVATGELMAGNEIANVLSSVPTYVLNAFYANDPELNLLLERVIFDCLVPLSYPPAKGKGFKANGNSQSQAQSQLADQAYDPDKIRAERILLLVKCMSDKARRAFFAIQTRQPQFALVVENYVRQCEAWNGGTPERNAEMTKQNLKKTIHYICSFFPDQPKVETDLYNFASLNDRRSYQLIKFVISLESDFKTMYRAIKEFNKRVQGSTKPQILDTMVPLLYRSAYIMFNKSHLSTFIECSKNDKNGLGPAAQQITNEISQHLPDLFKTHIGELCKDLIESAPTATKENDVSVVETLKACSSYSRKYPENLPEDRKFIQALTNYALYGQPPKAAKYAVNILMARKNDKSMVAATDLLGRITKDWGPGKPHFLNKLAAVSQLELLAPKVAADANDQIMDMVLQNVLQKVRTEATESDPEWVSDSDMDEECQEKCYAVKVIVNRLRGIQEPSEAKDVTLMTFKLLRTLTKRDGDLCKTTDTPAHHRSRLRLLAGQSVLKLCTAKQFEELFSHSEFNRLSILTQDQCAEVRRGFVTKLQKYLVNGKLRPRFYTMIFLTAFEPSTEFRQQIETWIRSRARHFQENKQTVMEATMGRLVSLLAHHPDYNCDANDLMDHARYLVYYLSNVSTEQNFGMIFKYAERVKQTRDGINAAESEKLYVVSDLATAVLRKWQERRNWSFQAYAGKVGLPVGLYAALPDHDTAQKIAEKQYLPEGTDERLDELLRSLDKKKVRRSQLPPHNPFLQFVLRVDIIGPQKRKGIDERGDGNQSAKKTKLTQSRTPRTKSTKSARTPTTKRSAAKAKSSGRSRKAASSSSPGPESGERRRSGRSKANSSYIERDSDQDDEDMLEGVSKWEYYDKTGNKVGGDDDSDSESTLTEVEEEGTEPEPMEEDGEDDQAEADSKAPGKDAAEDSDLSEPPAEDPEDEVEQVEPEAEAEDEAGDEDEAEAEDAEEEVEEEEEEPQPQPRASARKGRSAASAKSKTPPAKPAKPAPKAAAAKGKSAAASKAKPQPVASGRATRSRRAAADDAE</sequence>
<feature type="compositionally biased region" description="Low complexity" evidence="7">
    <location>
        <begin position="1521"/>
        <end position="1547"/>
    </location>
</feature>
<name>A0ABR1X3Y6_9PEZI</name>
<feature type="compositionally biased region" description="Polar residues" evidence="7">
    <location>
        <begin position="1295"/>
        <end position="1309"/>
    </location>
</feature>
<gene>
    <name evidence="8" type="ORF">PG997_005089</name>
</gene>
<dbReference type="CDD" id="cd19953">
    <property type="entry name" value="PDS5"/>
    <property type="match status" value="1"/>
</dbReference>
<evidence type="ECO:0000313" key="9">
    <source>
        <dbReference type="Proteomes" id="UP001433268"/>
    </source>
</evidence>
<dbReference type="Proteomes" id="UP001433268">
    <property type="component" value="Unassembled WGS sequence"/>
</dbReference>
<dbReference type="EMBL" id="JAQQWN010000004">
    <property type="protein sequence ID" value="KAK8090128.1"/>
    <property type="molecule type" value="Genomic_DNA"/>
</dbReference>
<proteinExistence type="predicted"/>
<dbReference type="PANTHER" id="PTHR12663:SF0">
    <property type="entry name" value="PRECOCIOUS DISSOCIATION OF SISTERS 5, ISOFORM A"/>
    <property type="match status" value="1"/>
</dbReference>
<feature type="region of interest" description="Disordered" evidence="7">
    <location>
        <begin position="1286"/>
        <end position="1559"/>
    </location>
</feature>
<keyword evidence="4" id="KW-0539">Nucleus</keyword>
<keyword evidence="6" id="KW-0175">Coiled coil</keyword>
<dbReference type="InterPro" id="IPR039776">
    <property type="entry name" value="Pds5"/>
</dbReference>
<evidence type="ECO:0000313" key="8">
    <source>
        <dbReference type="EMBL" id="KAK8090128.1"/>
    </source>
</evidence>
<dbReference type="Pfam" id="PF20168">
    <property type="entry name" value="PDS5"/>
    <property type="match status" value="1"/>
</dbReference>
<feature type="compositionally biased region" description="Low complexity" evidence="7">
    <location>
        <begin position="1339"/>
        <end position="1348"/>
    </location>
</feature>